<evidence type="ECO:0000313" key="2">
    <source>
        <dbReference type="Proteomes" id="UP000006552"/>
    </source>
</evidence>
<dbReference type="HOGENOM" id="CLU_3246493_0_0_4"/>
<keyword evidence="2" id="KW-1185">Reference proteome</keyword>
<dbReference type="KEGG" id="eba:ebA1183"/>
<name>Q5P7G3_AROAE</name>
<dbReference type="STRING" id="76114.ebA1183"/>
<accession>Q5P7G3</accession>
<dbReference type="EMBL" id="CR555306">
    <property type="protein sequence ID" value="CAI06748.1"/>
    <property type="molecule type" value="Genomic_DNA"/>
</dbReference>
<organism evidence="1 2">
    <name type="scientific">Aromatoleum aromaticum (strain DSM 19018 / LMG 30748 / EbN1)</name>
    <name type="common">Azoarcus sp. (strain EbN1)</name>
    <dbReference type="NCBI Taxonomy" id="76114"/>
    <lineage>
        <taxon>Bacteria</taxon>
        <taxon>Pseudomonadati</taxon>
        <taxon>Pseudomonadota</taxon>
        <taxon>Betaproteobacteria</taxon>
        <taxon>Rhodocyclales</taxon>
        <taxon>Rhodocyclaceae</taxon>
        <taxon>Aromatoleum</taxon>
    </lineage>
</organism>
<gene>
    <name evidence="1" type="ORF">ebA1183</name>
</gene>
<sequence>MIGRQEKRAGSAVCVNGRSPECARRKASTFPGPVIGEQRTQD</sequence>
<evidence type="ECO:0000313" key="1">
    <source>
        <dbReference type="EMBL" id="CAI06748.1"/>
    </source>
</evidence>
<reference evidence="1 2" key="1">
    <citation type="journal article" date="2005" name="Arch. Microbiol.">
        <title>The genome sequence of an anaerobic aromatic-degrading denitrifying bacterium, strain EbN1.</title>
        <authorList>
            <person name="Rabus R."/>
            <person name="Kube M."/>
            <person name="Heider J."/>
            <person name="Beck A."/>
            <person name="Heitmann K."/>
            <person name="Widdel F."/>
            <person name="Reinhardt R."/>
        </authorList>
    </citation>
    <scope>NUCLEOTIDE SEQUENCE [LARGE SCALE GENOMIC DNA]</scope>
    <source>
        <strain evidence="1 2">EbN1</strain>
    </source>
</reference>
<dbReference type="Proteomes" id="UP000006552">
    <property type="component" value="Chromosome"/>
</dbReference>
<dbReference type="AlphaFoldDB" id="Q5P7G3"/>
<proteinExistence type="predicted"/>
<protein>
    <submittedName>
        <fullName evidence="1">Uncharacterized protein</fullName>
    </submittedName>
</protein>